<gene>
    <name evidence="2" type="ORF">NUH88_21720</name>
</gene>
<dbReference type="SMART" id="SM00450">
    <property type="entry name" value="RHOD"/>
    <property type="match status" value="1"/>
</dbReference>
<feature type="domain" description="Rhodanese" evidence="1">
    <location>
        <begin position="33"/>
        <end position="130"/>
    </location>
</feature>
<dbReference type="InterPro" id="IPR036873">
    <property type="entry name" value="Rhodanese-like_dom_sf"/>
</dbReference>
<dbReference type="GO" id="GO:0004792">
    <property type="term" value="F:thiosulfate-cyanide sulfurtransferase activity"/>
    <property type="evidence" value="ECO:0007669"/>
    <property type="project" value="TreeGrafter"/>
</dbReference>
<dbReference type="Pfam" id="PF00581">
    <property type="entry name" value="Rhodanese"/>
    <property type="match status" value="1"/>
</dbReference>
<dbReference type="EMBL" id="CP102480">
    <property type="protein sequence ID" value="UUX49994.1"/>
    <property type="molecule type" value="Genomic_DNA"/>
</dbReference>
<dbReference type="PANTHER" id="PTHR44086">
    <property type="entry name" value="THIOSULFATE SULFURTRANSFERASE RDL2, MITOCHONDRIAL-RELATED"/>
    <property type="match status" value="1"/>
</dbReference>
<organism evidence="2 3">
    <name type="scientific">Nisaea acidiphila</name>
    <dbReference type="NCBI Taxonomy" id="1862145"/>
    <lineage>
        <taxon>Bacteria</taxon>
        <taxon>Pseudomonadati</taxon>
        <taxon>Pseudomonadota</taxon>
        <taxon>Alphaproteobacteria</taxon>
        <taxon>Rhodospirillales</taxon>
        <taxon>Thalassobaculaceae</taxon>
        <taxon>Nisaea</taxon>
    </lineage>
</organism>
<dbReference type="Proteomes" id="UP001060336">
    <property type="component" value="Chromosome"/>
</dbReference>
<dbReference type="PANTHER" id="PTHR44086:SF13">
    <property type="entry name" value="THIOSULFATE SULFURTRANSFERASE PSPE"/>
    <property type="match status" value="1"/>
</dbReference>
<dbReference type="RefSeq" id="WP_257768944.1">
    <property type="nucleotide sequence ID" value="NZ_CP102480.1"/>
</dbReference>
<proteinExistence type="predicted"/>
<reference evidence="2" key="1">
    <citation type="submission" date="2022-08" db="EMBL/GenBank/DDBJ databases">
        <title>Nisaea acidiphila sp. nov., isolated from a marine algal debris and emended description of the genus Nisaea Urios et al. 2008.</title>
        <authorList>
            <person name="Kwon K."/>
        </authorList>
    </citation>
    <scope>NUCLEOTIDE SEQUENCE</scope>
    <source>
        <strain evidence="2">MEBiC11861</strain>
    </source>
</reference>
<dbReference type="KEGG" id="naci:NUH88_21720"/>
<dbReference type="Gene3D" id="3.40.250.10">
    <property type="entry name" value="Rhodanese-like domain"/>
    <property type="match status" value="1"/>
</dbReference>
<dbReference type="AlphaFoldDB" id="A0A9J7AT05"/>
<sequence>MGAKQIKTVESMVAEANKEVRILGIEEAKAMVGNDDVTFVDVRDVREIAKTGRIPGARHVPRGMLEFWIDPASPYFKDFFGEDKTFVFYCAASWRSALSAKTAQDMGLTPVAHLEGGLGAWIKAGGEVEKKDG</sequence>
<keyword evidence="3" id="KW-1185">Reference proteome</keyword>
<evidence type="ECO:0000313" key="2">
    <source>
        <dbReference type="EMBL" id="UUX49994.1"/>
    </source>
</evidence>
<name>A0A9J7AT05_9PROT</name>
<dbReference type="CDD" id="cd01447">
    <property type="entry name" value="Polysulfide_ST"/>
    <property type="match status" value="1"/>
</dbReference>
<dbReference type="InterPro" id="IPR001763">
    <property type="entry name" value="Rhodanese-like_dom"/>
</dbReference>
<accession>A0A9J7AT05</accession>
<dbReference type="SUPFAM" id="SSF52821">
    <property type="entry name" value="Rhodanese/Cell cycle control phosphatase"/>
    <property type="match status" value="1"/>
</dbReference>
<protein>
    <submittedName>
        <fullName evidence="2">Rhodanese-like domain-containing protein</fullName>
    </submittedName>
</protein>
<evidence type="ECO:0000259" key="1">
    <source>
        <dbReference type="PROSITE" id="PS50206"/>
    </source>
</evidence>
<evidence type="ECO:0000313" key="3">
    <source>
        <dbReference type="Proteomes" id="UP001060336"/>
    </source>
</evidence>
<dbReference type="PROSITE" id="PS50206">
    <property type="entry name" value="RHODANESE_3"/>
    <property type="match status" value="1"/>
</dbReference>